<evidence type="ECO:0000256" key="1">
    <source>
        <dbReference type="SAM" id="Coils"/>
    </source>
</evidence>
<organism evidence="3 4">
    <name type="scientific">Russula ochroleuca</name>
    <dbReference type="NCBI Taxonomy" id="152965"/>
    <lineage>
        <taxon>Eukaryota</taxon>
        <taxon>Fungi</taxon>
        <taxon>Dikarya</taxon>
        <taxon>Basidiomycota</taxon>
        <taxon>Agaricomycotina</taxon>
        <taxon>Agaricomycetes</taxon>
        <taxon>Russulales</taxon>
        <taxon>Russulaceae</taxon>
        <taxon>Russula</taxon>
    </lineage>
</organism>
<evidence type="ECO:0000313" key="4">
    <source>
        <dbReference type="Proteomes" id="UP000759537"/>
    </source>
</evidence>
<reference evidence="3" key="1">
    <citation type="submission" date="2019-10" db="EMBL/GenBank/DDBJ databases">
        <authorList>
            <consortium name="DOE Joint Genome Institute"/>
            <person name="Kuo A."/>
            <person name="Miyauchi S."/>
            <person name="Kiss E."/>
            <person name="Drula E."/>
            <person name="Kohler A."/>
            <person name="Sanchez-Garcia M."/>
            <person name="Andreopoulos B."/>
            <person name="Barry K.W."/>
            <person name="Bonito G."/>
            <person name="Buee M."/>
            <person name="Carver A."/>
            <person name="Chen C."/>
            <person name="Cichocki N."/>
            <person name="Clum A."/>
            <person name="Culley D."/>
            <person name="Crous P.W."/>
            <person name="Fauchery L."/>
            <person name="Girlanda M."/>
            <person name="Hayes R."/>
            <person name="Keri Z."/>
            <person name="LaButti K."/>
            <person name="Lipzen A."/>
            <person name="Lombard V."/>
            <person name="Magnuson J."/>
            <person name="Maillard F."/>
            <person name="Morin E."/>
            <person name="Murat C."/>
            <person name="Nolan M."/>
            <person name="Ohm R."/>
            <person name="Pangilinan J."/>
            <person name="Pereira M."/>
            <person name="Perotto S."/>
            <person name="Peter M."/>
            <person name="Riley R."/>
            <person name="Sitrit Y."/>
            <person name="Stielow B."/>
            <person name="Szollosi G."/>
            <person name="Zifcakova L."/>
            <person name="Stursova M."/>
            <person name="Spatafora J.W."/>
            <person name="Tedersoo L."/>
            <person name="Vaario L.-M."/>
            <person name="Yamada A."/>
            <person name="Yan M."/>
            <person name="Wang P."/>
            <person name="Xu J."/>
            <person name="Bruns T."/>
            <person name="Baldrian P."/>
            <person name="Vilgalys R."/>
            <person name="Henrissat B."/>
            <person name="Grigoriev I.V."/>
            <person name="Hibbett D."/>
            <person name="Nagy L.G."/>
            <person name="Martin F.M."/>
        </authorList>
    </citation>
    <scope>NUCLEOTIDE SEQUENCE</scope>
    <source>
        <strain evidence="3">Prilba</strain>
    </source>
</reference>
<feature type="compositionally biased region" description="Low complexity" evidence="2">
    <location>
        <begin position="375"/>
        <end position="384"/>
    </location>
</feature>
<feature type="region of interest" description="Disordered" evidence="2">
    <location>
        <begin position="37"/>
        <end position="60"/>
    </location>
</feature>
<keyword evidence="4" id="KW-1185">Reference proteome</keyword>
<feature type="region of interest" description="Disordered" evidence="2">
    <location>
        <begin position="351"/>
        <end position="388"/>
    </location>
</feature>
<keyword evidence="1" id="KW-0175">Coiled coil</keyword>
<dbReference type="Proteomes" id="UP000759537">
    <property type="component" value="Unassembled WGS sequence"/>
</dbReference>
<name>A0A9P5TD80_9AGAM</name>
<evidence type="ECO:0000313" key="3">
    <source>
        <dbReference type="EMBL" id="KAF8486106.1"/>
    </source>
</evidence>
<gene>
    <name evidence="3" type="ORF">DFH94DRAFT_622766</name>
</gene>
<comment type="caution">
    <text evidence="3">The sequence shown here is derived from an EMBL/GenBank/DDBJ whole genome shotgun (WGS) entry which is preliminary data.</text>
</comment>
<proteinExistence type="predicted"/>
<reference evidence="3" key="2">
    <citation type="journal article" date="2020" name="Nat. Commun.">
        <title>Large-scale genome sequencing of mycorrhizal fungi provides insights into the early evolution of symbiotic traits.</title>
        <authorList>
            <person name="Miyauchi S."/>
            <person name="Kiss E."/>
            <person name="Kuo A."/>
            <person name="Drula E."/>
            <person name="Kohler A."/>
            <person name="Sanchez-Garcia M."/>
            <person name="Morin E."/>
            <person name="Andreopoulos B."/>
            <person name="Barry K.W."/>
            <person name="Bonito G."/>
            <person name="Buee M."/>
            <person name="Carver A."/>
            <person name="Chen C."/>
            <person name="Cichocki N."/>
            <person name="Clum A."/>
            <person name="Culley D."/>
            <person name="Crous P.W."/>
            <person name="Fauchery L."/>
            <person name="Girlanda M."/>
            <person name="Hayes R.D."/>
            <person name="Keri Z."/>
            <person name="LaButti K."/>
            <person name="Lipzen A."/>
            <person name="Lombard V."/>
            <person name="Magnuson J."/>
            <person name="Maillard F."/>
            <person name="Murat C."/>
            <person name="Nolan M."/>
            <person name="Ohm R.A."/>
            <person name="Pangilinan J."/>
            <person name="Pereira M.F."/>
            <person name="Perotto S."/>
            <person name="Peter M."/>
            <person name="Pfister S."/>
            <person name="Riley R."/>
            <person name="Sitrit Y."/>
            <person name="Stielow J.B."/>
            <person name="Szollosi G."/>
            <person name="Zifcakova L."/>
            <person name="Stursova M."/>
            <person name="Spatafora J.W."/>
            <person name="Tedersoo L."/>
            <person name="Vaario L.M."/>
            <person name="Yamada A."/>
            <person name="Yan M."/>
            <person name="Wang P."/>
            <person name="Xu J."/>
            <person name="Bruns T."/>
            <person name="Baldrian P."/>
            <person name="Vilgalys R."/>
            <person name="Dunand C."/>
            <person name="Henrissat B."/>
            <person name="Grigoriev I.V."/>
            <person name="Hibbett D."/>
            <person name="Nagy L.G."/>
            <person name="Martin F.M."/>
        </authorList>
    </citation>
    <scope>NUCLEOTIDE SEQUENCE</scope>
    <source>
        <strain evidence="3">Prilba</strain>
    </source>
</reference>
<evidence type="ECO:0000256" key="2">
    <source>
        <dbReference type="SAM" id="MobiDB-lite"/>
    </source>
</evidence>
<dbReference type="OrthoDB" id="3222645at2759"/>
<dbReference type="AlphaFoldDB" id="A0A9P5TD80"/>
<sequence>MNALWNFVASYFPSIRNYNDLQDTYLSEVEEIDDGSYELPTTTYDSMPLPSPSRPGQRHDRPVLRTTALDGNDAIDADHTRAKQLETFNSRLQEQVLTLQRQLEHIQADFSSTKMELEHQRSTNTLLVSQKGQLSVELAQACAARQAQASEVHNLRTSYVELANSVRTLESSGEELRSLKSFLTKTDDYSGQQIVQAVHDLNTEILQLAAAVSDEFPLTRRSPGLWKESHCEFIREAIGDGMLALLRDGDHEDDPTIVQLAVQAWEVWCCRQVLDAFCAGAPLEVDRFLHDVFREMQSSEPQATTSRWRTLTHMYARSVASAYNAPAPAYPGSLTSSSLISPISLPPYPTPGVTANNTPDRHIFALPMPRSRTPSNASASSLDDSSSRTGGHISGILAILSLAGCTDEHAVHSEPLRARFGEKLSHIAERAEALAHMLREGMSSAWFEVVVERPSVTLPVRSKGRAPDVWLGGQAFDPATMENMYAGYGSEECGVLCTVAFGLSVVKRRKEGEAGREQRPSYLDMKSEAGTTRSKADLLESTLLVKPKVLLESVKELL</sequence>
<protein>
    <submittedName>
        <fullName evidence="3">Uncharacterized protein</fullName>
    </submittedName>
</protein>
<feature type="coiled-coil region" evidence="1">
    <location>
        <begin position="82"/>
        <end position="109"/>
    </location>
</feature>
<accession>A0A9P5TD80</accession>
<dbReference type="EMBL" id="WHVB01000002">
    <property type="protein sequence ID" value="KAF8486106.1"/>
    <property type="molecule type" value="Genomic_DNA"/>
</dbReference>